<dbReference type="Proteomes" id="UP000324748">
    <property type="component" value="Unassembled WGS sequence"/>
</dbReference>
<accession>A0A5B0NN38</accession>
<gene>
    <name evidence="1" type="ORF">PGT21_019789</name>
</gene>
<organism evidence="1 2">
    <name type="scientific">Puccinia graminis f. sp. tritici</name>
    <dbReference type="NCBI Taxonomy" id="56615"/>
    <lineage>
        <taxon>Eukaryota</taxon>
        <taxon>Fungi</taxon>
        <taxon>Dikarya</taxon>
        <taxon>Basidiomycota</taxon>
        <taxon>Pucciniomycotina</taxon>
        <taxon>Pucciniomycetes</taxon>
        <taxon>Pucciniales</taxon>
        <taxon>Pucciniaceae</taxon>
        <taxon>Puccinia</taxon>
    </lineage>
</organism>
<evidence type="ECO:0000313" key="1">
    <source>
        <dbReference type="EMBL" id="KAA1089490.1"/>
    </source>
</evidence>
<sequence length="402" mass="46434">MVSSSNNHVRFKRPLIIDSESNILIPFPNPNVNKKPFENINHQEIKKKIKVSFPEPNSLSKSSVSIAGYMSTEESKNLFQNKMVSESAIKEDLSKDLNSNQKRNKKMVAKGGKKSSKALRFRGLKDSANKIAHGCSNDRNEMDQHRSLRNVCKMESLDFDQSALEIFHPNPKIKEKLTKFFERMQIDGGGKIVLKMDNAPKAFDDLASIYDNRKDPQPYNAGPEYTKHASFFRNLIRKGFKEIWFNQQDWFNFWANRTGINLKDELKNRGILLANSQRLLAIFLYFVDMIDTIIPPNPTNQSFSSIQHKNTLFKIAILRFQAFEKNNSSRILSQIHFHGNLPAFVWDLLYFWLKDPGNSGLQELAYNPNGLRNSMFKKFFNAVFKFSCTKLNLRLKYGPNMS</sequence>
<dbReference type="AlphaFoldDB" id="A0A5B0NN38"/>
<evidence type="ECO:0000313" key="2">
    <source>
        <dbReference type="Proteomes" id="UP000324748"/>
    </source>
</evidence>
<name>A0A5B0NN38_PUCGR</name>
<protein>
    <submittedName>
        <fullName evidence="1">Uncharacterized protein</fullName>
    </submittedName>
</protein>
<proteinExistence type="predicted"/>
<reference evidence="1 2" key="1">
    <citation type="submission" date="2019-05" db="EMBL/GenBank/DDBJ databases">
        <title>Emergence of the Ug99 lineage of the wheat stem rust pathogen through somatic hybridization.</title>
        <authorList>
            <person name="Li F."/>
            <person name="Upadhyaya N.M."/>
            <person name="Sperschneider J."/>
            <person name="Matny O."/>
            <person name="Nguyen-Phuc H."/>
            <person name="Mago R."/>
            <person name="Raley C."/>
            <person name="Miller M.E."/>
            <person name="Silverstein K.A.T."/>
            <person name="Henningsen E."/>
            <person name="Hirsch C.D."/>
            <person name="Visser B."/>
            <person name="Pretorius Z.A."/>
            <person name="Steffenson B.J."/>
            <person name="Schwessinger B."/>
            <person name="Dodds P.N."/>
            <person name="Figueroa M."/>
        </authorList>
    </citation>
    <scope>NUCLEOTIDE SEQUENCE [LARGE SCALE GENOMIC DNA]</scope>
    <source>
        <strain evidence="1">21-0</strain>
    </source>
</reference>
<comment type="caution">
    <text evidence="1">The sequence shown here is derived from an EMBL/GenBank/DDBJ whole genome shotgun (WGS) entry which is preliminary data.</text>
</comment>
<dbReference type="EMBL" id="VSWC01000093">
    <property type="protein sequence ID" value="KAA1089490.1"/>
    <property type="molecule type" value="Genomic_DNA"/>
</dbReference>
<dbReference type="OrthoDB" id="10293834at2759"/>
<keyword evidence="2" id="KW-1185">Reference proteome</keyword>